<evidence type="ECO:0000259" key="12">
    <source>
        <dbReference type="Pfam" id="PF02931"/>
    </source>
</evidence>
<keyword evidence="9 11" id="KW-0472">Membrane</keyword>
<dbReference type="SUPFAM" id="SSF90112">
    <property type="entry name" value="Neurotransmitter-gated ion-channel transmembrane pore"/>
    <property type="match status" value="1"/>
</dbReference>
<evidence type="ECO:0000256" key="4">
    <source>
        <dbReference type="ARBA" id="ARBA00022475"/>
    </source>
</evidence>
<dbReference type="EMBL" id="AMQN01008178">
    <property type="status" value="NOT_ANNOTATED_CDS"/>
    <property type="molecule type" value="Genomic_DNA"/>
</dbReference>
<feature type="transmembrane region" description="Helical" evidence="11">
    <location>
        <begin position="245"/>
        <end position="264"/>
    </location>
</feature>
<dbReference type="STRING" id="283909.R7UE79"/>
<dbReference type="GO" id="GO:0005230">
    <property type="term" value="F:extracellular ligand-gated monoatomic ion channel activity"/>
    <property type="evidence" value="ECO:0007669"/>
    <property type="project" value="InterPro"/>
</dbReference>
<dbReference type="OrthoDB" id="442503at2759"/>
<dbReference type="GO" id="GO:0004888">
    <property type="term" value="F:transmembrane signaling receptor activity"/>
    <property type="evidence" value="ECO:0007669"/>
    <property type="project" value="InterPro"/>
</dbReference>
<dbReference type="InterPro" id="IPR038050">
    <property type="entry name" value="Neuro_actylchol_rec"/>
</dbReference>
<comment type="caution">
    <text evidence="11">Lacks conserved residue(s) required for the propagation of feature annotation.</text>
</comment>
<feature type="domain" description="Neurotransmitter-gated ion-channel ligand-binding" evidence="12">
    <location>
        <begin position="17"/>
        <end position="179"/>
    </location>
</feature>
<dbReference type="CDD" id="cd19049">
    <property type="entry name" value="LGIC_TM_anion"/>
    <property type="match status" value="1"/>
</dbReference>
<dbReference type="InterPro" id="IPR006029">
    <property type="entry name" value="Neurotrans-gated_channel_TM"/>
</dbReference>
<evidence type="ECO:0000256" key="1">
    <source>
        <dbReference type="ARBA" id="ARBA00004141"/>
    </source>
</evidence>
<sequence>MVRATTTQRSITIKPFQEFSLEIFFRMSWRDPRLVFEGKQPLQVPAKYADDLWDPDIFFPNEKTGTIHNVIAKNEVFKIYPNGTVWHSIRLTLNLGCAMQLEHFPLDHQTCAIKISSYSYDNSSIVLRWLTNPVELNLDEMELPQFELKYWECGDCNEVYRTGKSAYSCKKVNFHFKRQVGFYILQTYIPCILIVMLSWVSFWINKDAVPARITLTVTTMLTMTTQLTTSRSNSMRVSYPKAMDVWYAVCMLFVFGSLLEYAFVNVMTRREKSIVRETIRKRKMSEKKDDDLDDTVSQEIRLLRIFTHKNHRYGDELIPIHVQDEICICLCPQSDKIGVGCLQLC</sequence>
<evidence type="ECO:0000256" key="2">
    <source>
        <dbReference type="ARBA" id="ARBA00004236"/>
    </source>
</evidence>
<keyword evidence="7 11" id="KW-1133">Transmembrane helix</keyword>
<gene>
    <name evidence="14" type="ORF">CAPTEDRAFT_114881</name>
</gene>
<dbReference type="EMBL" id="KB302363">
    <property type="protein sequence ID" value="ELU04391.1"/>
    <property type="molecule type" value="Genomic_DNA"/>
</dbReference>
<dbReference type="Pfam" id="PF02931">
    <property type="entry name" value="Neur_chan_LBD"/>
    <property type="match status" value="1"/>
</dbReference>
<keyword evidence="4" id="KW-1003">Cell membrane</keyword>
<evidence type="ECO:0000256" key="8">
    <source>
        <dbReference type="ARBA" id="ARBA00023065"/>
    </source>
</evidence>
<dbReference type="Gene3D" id="1.20.58.390">
    <property type="entry name" value="Neurotransmitter-gated ion-channel transmembrane domain"/>
    <property type="match status" value="1"/>
</dbReference>
<evidence type="ECO:0000256" key="9">
    <source>
        <dbReference type="ARBA" id="ARBA00023136"/>
    </source>
</evidence>
<name>R7UE79_CAPTE</name>
<evidence type="ECO:0008006" key="17">
    <source>
        <dbReference type="Google" id="ProtNLM"/>
    </source>
</evidence>
<dbReference type="PRINTS" id="PR00253">
    <property type="entry name" value="GABAARECEPTR"/>
</dbReference>
<dbReference type="Pfam" id="PF02932">
    <property type="entry name" value="Neur_chan_memb"/>
    <property type="match status" value="1"/>
</dbReference>
<evidence type="ECO:0000313" key="14">
    <source>
        <dbReference type="EMBL" id="ELU04391.1"/>
    </source>
</evidence>
<keyword evidence="3 11" id="KW-0813">Transport</keyword>
<feature type="transmembrane region" description="Helical" evidence="11">
    <location>
        <begin position="180"/>
        <end position="204"/>
    </location>
</feature>
<dbReference type="Gene3D" id="2.70.170.10">
    <property type="entry name" value="Neurotransmitter-gated ion-channel ligand-binding domain"/>
    <property type="match status" value="1"/>
</dbReference>
<dbReference type="GO" id="GO:0005886">
    <property type="term" value="C:plasma membrane"/>
    <property type="evidence" value="ECO:0007669"/>
    <property type="project" value="UniProtKB-SubCell"/>
</dbReference>
<protein>
    <recommendedName>
        <fullName evidence="17">Neurotransmitter-gated ion-channel ligand-binding domain-containing protein</fullName>
    </recommendedName>
</protein>
<reference evidence="15" key="3">
    <citation type="submission" date="2015-06" db="UniProtKB">
        <authorList>
            <consortium name="EnsemblMetazoa"/>
        </authorList>
    </citation>
    <scope>IDENTIFICATION</scope>
</reference>
<dbReference type="OMA" id="PPGNITH"/>
<dbReference type="AlphaFoldDB" id="R7UE79"/>
<dbReference type="Proteomes" id="UP000014760">
    <property type="component" value="Unassembled WGS sequence"/>
</dbReference>
<dbReference type="InterPro" id="IPR036719">
    <property type="entry name" value="Neuro-gated_channel_TM_sf"/>
</dbReference>
<accession>R7UE79</accession>
<proteinExistence type="inferred from homology"/>
<dbReference type="PANTHER" id="PTHR18945">
    <property type="entry name" value="NEUROTRANSMITTER GATED ION CHANNEL"/>
    <property type="match status" value="1"/>
</dbReference>
<keyword evidence="8 11" id="KW-0406">Ion transport</keyword>
<dbReference type="InterPro" id="IPR036734">
    <property type="entry name" value="Neur_chan_lig-bd_sf"/>
</dbReference>
<dbReference type="EnsemblMetazoa" id="CapteT114881">
    <property type="protein sequence ID" value="CapteP114881"/>
    <property type="gene ID" value="CapteG114881"/>
</dbReference>
<organism evidence="14">
    <name type="scientific">Capitella teleta</name>
    <name type="common">Polychaete worm</name>
    <dbReference type="NCBI Taxonomy" id="283909"/>
    <lineage>
        <taxon>Eukaryota</taxon>
        <taxon>Metazoa</taxon>
        <taxon>Spiralia</taxon>
        <taxon>Lophotrochozoa</taxon>
        <taxon>Annelida</taxon>
        <taxon>Polychaeta</taxon>
        <taxon>Sedentaria</taxon>
        <taxon>Scolecida</taxon>
        <taxon>Capitellidae</taxon>
        <taxon>Capitella</taxon>
    </lineage>
</organism>
<keyword evidence="10 11" id="KW-0407">Ion channel</keyword>
<evidence type="ECO:0000313" key="15">
    <source>
        <dbReference type="EnsemblMetazoa" id="CapteP114881"/>
    </source>
</evidence>
<dbReference type="PRINTS" id="PR00252">
    <property type="entry name" value="NRIONCHANNEL"/>
</dbReference>
<dbReference type="InterPro" id="IPR006201">
    <property type="entry name" value="Neur_channel"/>
</dbReference>
<evidence type="ECO:0000256" key="6">
    <source>
        <dbReference type="ARBA" id="ARBA00022729"/>
    </source>
</evidence>
<comment type="similarity">
    <text evidence="11">Belongs to the ligand-gated ion channel (TC 1.A.9) family.</text>
</comment>
<dbReference type="InterPro" id="IPR018000">
    <property type="entry name" value="Neurotransmitter_ion_chnl_CS"/>
</dbReference>
<dbReference type="InterPro" id="IPR006202">
    <property type="entry name" value="Neur_chan_lig-bd"/>
</dbReference>
<evidence type="ECO:0000256" key="5">
    <source>
        <dbReference type="ARBA" id="ARBA00022692"/>
    </source>
</evidence>
<evidence type="ECO:0000256" key="11">
    <source>
        <dbReference type="RuleBase" id="RU000687"/>
    </source>
</evidence>
<evidence type="ECO:0000256" key="10">
    <source>
        <dbReference type="ARBA" id="ARBA00023303"/>
    </source>
</evidence>
<evidence type="ECO:0000256" key="7">
    <source>
        <dbReference type="ARBA" id="ARBA00022989"/>
    </source>
</evidence>
<feature type="domain" description="Neurotransmitter-gated ion-channel transmembrane" evidence="13">
    <location>
        <begin position="187"/>
        <end position="286"/>
    </location>
</feature>
<comment type="subcellular location">
    <subcellularLocation>
        <location evidence="2">Cell membrane</location>
    </subcellularLocation>
    <subcellularLocation>
        <location evidence="1">Membrane</location>
        <topology evidence="1">Multi-pass membrane protein</topology>
    </subcellularLocation>
</comment>
<dbReference type="InterPro" id="IPR006028">
    <property type="entry name" value="GABAA/Glycine_rcpt"/>
</dbReference>
<keyword evidence="6" id="KW-0732">Signal</keyword>
<dbReference type="SUPFAM" id="SSF63712">
    <property type="entry name" value="Nicotinic receptor ligand binding domain-like"/>
    <property type="match status" value="1"/>
</dbReference>
<reference evidence="14 16" key="2">
    <citation type="journal article" date="2013" name="Nature">
        <title>Insights into bilaterian evolution from three spiralian genomes.</title>
        <authorList>
            <person name="Simakov O."/>
            <person name="Marletaz F."/>
            <person name="Cho S.J."/>
            <person name="Edsinger-Gonzales E."/>
            <person name="Havlak P."/>
            <person name="Hellsten U."/>
            <person name="Kuo D.H."/>
            <person name="Larsson T."/>
            <person name="Lv J."/>
            <person name="Arendt D."/>
            <person name="Savage R."/>
            <person name="Osoegawa K."/>
            <person name="de Jong P."/>
            <person name="Grimwood J."/>
            <person name="Chapman J.A."/>
            <person name="Shapiro H."/>
            <person name="Aerts A."/>
            <person name="Otillar R.P."/>
            <person name="Terry A.Y."/>
            <person name="Boore J.L."/>
            <person name="Grigoriev I.V."/>
            <person name="Lindberg D.R."/>
            <person name="Seaver E.C."/>
            <person name="Weisblat D.A."/>
            <person name="Putnam N.H."/>
            <person name="Rokhsar D.S."/>
        </authorList>
    </citation>
    <scope>NUCLEOTIDE SEQUENCE</scope>
    <source>
        <strain evidence="14 16">I ESC-2004</strain>
    </source>
</reference>
<reference evidence="16" key="1">
    <citation type="submission" date="2012-12" db="EMBL/GenBank/DDBJ databases">
        <authorList>
            <person name="Hellsten U."/>
            <person name="Grimwood J."/>
            <person name="Chapman J.A."/>
            <person name="Shapiro H."/>
            <person name="Aerts A."/>
            <person name="Otillar R.P."/>
            <person name="Terry A.Y."/>
            <person name="Boore J.L."/>
            <person name="Simakov O."/>
            <person name="Marletaz F."/>
            <person name="Cho S.-J."/>
            <person name="Edsinger-Gonzales E."/>
            <person name="Havlak P."/>
            <person name="Kuo D.-H."/>
            <person name="Larsson T."/>
            <person name="Lv J."/>
            <person name="Arendt D."/>
            <person name="Savage R."/>
            <person name="Osoegawa K."/>
            <person name="de Jong P."/>
            <person name="Lindberg D.R."/>
            <person name="Seaver E.C."/>
            <person name="Weisblat D.A."/>
            <person name="Putnam N.H."/>
            <person name="Grigoriev I.V."/>
            <person name="Rokhsar D.S."/>
        </authorList>
    </citation>
    <scope>NUCLEOTIDE SEQUENCE</scope>
    <source>
        <strain evidence="16">I ESC-2004</strain>
    </source>
</reference>
<dbReference type="PROSITE" id="PS00236">
    <property type="entry name" value="NEUROTR_ION_CHANNEL"/>
    <property type="match status" value="1"/>
</dbReference>
<keyword evidence="5 11" id="KW-0812">Transmembrane</keyword>
<evidence type="ECO:0000256" key="3">
    <source>
        <dbReference type="ARBA" id="ARBA00022448"/>
    </source>
</evidence>
<evidence type="ECO:0000313" key="16">
    <source>
        <dbReference type="Proteomes" id="UP000014760"/>
    </source>
</evidence>
<keyword evidence="16" id="KW-1185">Reference proteome</keyword>
<evidence type="ECO:0000259" key="13">
    <source>
        <dbReference type="Pfam" id="PF02932"/>
    </source>
</evidence>
<dbReference type="HOGENOM" id="CLU_010920_3_1_1"/>
<dbReference type="NCBIfam" id="TIGR00860">
    <property type="entry name" value="LIC"/>
    <property type="match status" value="1"/>
</dbReference>